<keyword evidence="2" id="KW-0805">Transcription regulation</keyword>
<proteinExistence type="inferred from homology"/>
<dbReference type="AlphaFoldDB" id="A0A4Z0BHF2"/>
<gene>
    <name evidence="6" type="ORF">EZ242_18690</name>
</gene>
<evidence type="ECO:0000259" key="5">
    <source>
        <dbReference type="PROSITE" id="PS50931"/>
    </source>
</evidence>
<evidence type="ECO:0000256" key="4">
    <source>
        <dbReference type="ARBA" id="ARBA00023163"/>
    </source>
</evidence>
<dbReference type="PRINTS" id="PR00039">
    <property type="entry name" value="HTHLYSR"/>
</dbReference>
<dbReference type="InterPro" id="IPR037402">
    <property type="entry name" value="YidZ_PBP2"/>
</dbReference>
<dbReference type="Proteomes" id="UP000297564">
    <property type="component" value="Unassembled WGS sequence"/>
</dbReference>
<dbReference type="SUPFAM" id="SSF53850">
    <property type="entry name" value="Periplasmic binding protein-like II"/>
    <property type="match status" value="1"/>
</dbReference>
<reference evidence="6 7" key="1">
    <citation type="submission" date="2019-03" db="EMBL/GenBank/DDBJ databases">
        <title>Ramlibacter rhizophilus CCTCC AB2015357, whole genome shotgun sequence.</title>
        <authorList>
            <person name="Zhang X."/>
            <person name="Feng G."/>
            <person name="Zhu H."/>
        </authorList>
    </citation>
    <scope>NUCLEOTIDE SEQUENCE [LARGE SCALE GENOMIC DNA]</scope>
    <source>
        <strain evidence="6 7">CCTCC AB2015357</strain>
    </source>
</reference>
<dbReference type="InterPro" id="IPR050389">
    <property type="entry name" value="LysR-type_TF"/>
</dbReference>
<dbReference type="Gene3D" id="3.40.190.10">
    <property type="entry name" value="Periplasmic binding protein-like II"/>
    <property type="match status" value="2"/>
</dbReference>
<feature type="domain" description="HTH lysR-type" evidence="5">
    <location>
        <begin position="14"/>
        <end position="66"/>
    </location>
</feature>
<dbReference type="InterPro" id="IPR036390">
    <property type="entry name" value="WH_DNA-bd_sf"/>
</dbReference>
<evidence type="ECO:0000256" key="2">
    <source>
        <dbReference type="ARBA" id="ARBA00023015"/>
    </source>
</evidence>
<keyword evidence="4" id="KW-0804">Transcription</keyword>
<accession>A0A4Z0BHF2</accession>
<dbReference type="InterPro" id="IPR000847">
    <property type="entry name" value="LysR_HTH_N"/>
</dbReference>
<dbReference type="RefSeq" id="WP_135286710.1">
    <property type="nucleotide sequence ID" value="NZ_SMLL01000007.1"/>
</dbReference>
<dbReference type="Pfam" id="PF03466">
    <property type="entry name" value="LysR_substrate"/>
    <property type="match status" value="1"/>
</dbReference>
<keyword evidence="3" id="KW-0238">DNA-binding</keyword>
<comment type="caution">
    <text evidence="6">The sequence shown here is derived from an EMBL/GenBank/DDBJ whole genome shotgun (WGS) entry which is preliminary data.</text>
</comment>
<evidence type="ECO:0000313" key="6">
    <source>
        <dbReference type="EMBL" id="TFY97544.1"/>
    </source>
</evidence>
<dbReference type="PROSITE" id="PS50931">
    <property type="entry name" value="HTH_LYSR"/>
    <property type="match status" value="1"/>
</dbReference>
<dbReference type="OrthoDB" id="8523210at2"/>
<evidence type="ECO:0000256" key="3">
    <source>
        <dbReference type="ARBA" id="ARBA00023125"/>
    </source>
</evidence>
<dbReference type="SUPFAM" id="SSF46785">
    <property type="entry name" value="Winged helix' DNA-binding domain"/>
    <property type="match status" value="1"/>
</dbReference>
<dbReference type="Gene3D" id="1.10.10.10">
    <property type="entry name" value="Winged helix-like DNA-binding domain superfamily/Winged helix DNA-binding domain"/>
    <property type="match status" value="1"/>
</dbReference>
<dbReference type="PANTHER" id="PTHR30118">
    <property type="entry name" value="HTH-TYPE TRANSCRIPTIONAL REGULATOR LEUO-RELATED"/>
    <property type="match status" value="1"/>
</dbReference>
<dbReference type="CDD" id="cd08417">
    <property type="entry name" value="PBP2_Nitroaromatics_like"/>
    <property type="match status" value="1"/>
</dbReference>
<comment type="similarity">
    <text evidence="1">Belongs to the LysR transcriptional regulatory family.</text>
</comment>
<protein>
    <submittedName>
        <fullName evidence="6">LysR family transcriptional regulator</fullName>
    </submittedName>
</protein>
<dbReference type="PANTHER" id="PTHR30118:SF15">
    <property type="entry name" value="TRANSCRIPTIONAL REGULATORY PROTEIN"/>
    <property type="match status" value="1"/>
</dbReference>
<dbReference type="GO" id="GO:0003677">
    <property type="term" value="F:DNA binding"/>
    <property type="evidence" value="ECO:0007669"/>
    <property type="project" value="UniProtKB-KW"/>
</dbReference>
<dbReference type="Pfam" id="PF00126">
    <property type="entry name" value="HTH_1"/>
    <property type="match status" value="1"/>
</dbReference>
<evidence type="ECO:0000256" key="1">
    <source>
        <dbReference type="ARBA" id="ARBA00009437"/>
    </source>
</evidence>
<dbReference type="EMBL" id="SMLL01000007">
    <property type="protein sequence ID" value="TFY97544.1"/>
    <property type="molecule type" value="Genomic_DNA"/>
</dbReference>
<sequence>MNARDIRSLDVGMLRTFDALMRERSVSRAAQRLFLSQPAVSASLTRLREVFGDPLFTRMPHGVAPTARAEALAPQVEQLLAGMARLLEPQQDFDPATSNRIFRVAGSDFASRWLLAPLSRELVEAGSAIRILWEPTQTGSIAERLRKGEIDLAVIARIHRPQDMQTEVLYEDHYVYVTRRDHPQAGEPVTLESFCAVPQVFLGYGTSTLDDLIDEELARRGMRRHAQLAVSSFGQILHQLRCSDHAAVLGRRVAQAFASELAIRALPLELPRYQSMVCWDGGSSGDVGVEWLRGGVVGISVSGALA</sequence>
<organism evidence="6 7">
    <name type="scientific">Ramlibacter rhizophilus</name>
    <dbReference type="NCBI Taxonomy" id="1781167"/>
    <lineage>
        <taxon>Bacteria</taxon>
        <taxon>Pseudomonadati</taxon>
        <taxon>Pseudomonadota</taxon>
        <taxon>Betaproteobacteria</taxon>
        <taxon>Burkholderiales</taxon>
        <taxon>Comamonadaceae</taxon>
        <taxon>Ramlibacter</taxon>
    </lineage>
</organism>
<name>A0A4Z0BHF2_9BURK</name>
<dbReference type="InterPro" id="IPR005119">
    <property type="entry name" value="LysR_subst-bd"/>
</dbReference>
<evidence type="ECO:0000313" key="7">
    <source>
        <dbReference type="Proteomes" id="UP000297564"/>
    </source>
</evidence>
<dbReference type="GO" id="GO:0003700">
    <property type="term" value="F:DNA-binding transcription factor activity"/>
    <property type="evidence" value="ECO:0007669"/>
    <property type="project" value="InterPro"/>
</dbReference>
<keyword evidence="7" id="KW-1185">Reference proteome</keyword>
<dbReference type="InterPro" id="IPR036388">
    <property type="entry name" value="WH-like_DNA-bd_sf"/>
</dbReference>